<dbReference type="InterPro" id="IPR019734">
    <property type="entry name" value="TPR_rpt"/>
</dbReference>
<feature type="repeat" description="TPR" evidence="3">
    <location>
        <begin position="136"/>
        <end position="169"/>
    </location>
</feature>
<dbReference type="InterPro" id="IPR050498">
    <property type="entry name" value="Ycf3"/>
</dbReference>
<evidence type="ECO:0000313" key="4">
    <source>
        <dbReference type="EMBL" id="RYM35737.1"/>
    </source>
</evidence>
<dbReference type="InterPro" id="IPR011990">
    <property type="entry name" value="TPR-like_helical_dom_sf"/>
</dbReference>
<evidence type="ECO:0000256" key="2">
    <source>
        <dbReference type="ARBA" id="ARBA00022803"/>
    </source>
</evidence>
<dbReference type="Proteomes" id="UP000293952">
    <property type="component" value="Unassembled WGS sequence"/>
</dbReference>
<dbReference type="Pfam" id="PF00515">
    <property type="entry name" value="TPR_1"/>
    <property type="match status" value="1"/>
</dbReference>
<dbReference type="RefSeq" id="WP_130092104.1">
    <property type="nucleotide sequence ID" value="NZ_SETE01000001.1"/>
</dbReference>
<keyword evidence="1" id="KW-0677">Repeat</keyword>
<dbReference type="OrthoDB" id="9811837at2"/>
<dbReference type="PANTHER" id="PTHR44858:SF1">
    <property type="entry name" value="UDP-N-ACETYLGLUCOSAMINE--PEPTIDE N-ACETYLGLUCOSAMINYLTRANSFERASE SPINDLY-RELATED"/>
    <property type="match status" value="1"/>
</dbReference>
<keyword evidence="5" id="KW-1185">Reference proteome</keyword>
<dbReference type="Pfam" id="PF13432">
    <property type="entry name" value="TPR_16"/>
    <property type="match status" value="1"/>
</dbReference>
<reference evidence="4 5" key="1">
    <citation type="submission" date="2019-02" db="EMBL/GenBank/DDBJ databases">
        <title>Genome sequence of the sea-ice species Brumimicrobium glaciale.</title>
        <authorList>
            <person name="Bowman J.P."/>
        </authorList>
    </citation>
    <scope>NUCLEOTIDE SEQUENCE [LARGE SCALE GENOMIC DNA]</scope>
    <source>
        <strain evidence="4 5">IC156</strain>
    </source>
</reference>
<evidence type="ECO:0000256" key="3">
    <source>
        <dbReference type="PROSITE-ProRule" id="PRU00339"/>
    </source>
</evidence>
<evidence type="ECO:0000313" key="5">
    <source>
        <dbReference type="Proteomes" id="UP000293952"/>
    </source>
</evidence>
<accession>A0A4Q4KQR6</accession>
<name>A0A4Q4KQR6_9FLAO</name>
<dbReference type="SUPFAM" id="SSF48452">
    <property type="entry name" value="TPR-like"/>
    <property type="match status" value="1"/>
</dbReference>
<evidence type="ECO:0000256" key="1">
    <source>
        <dbReference type="ARBA" id="ARBA00022737"/>
    </source>
</evidence>
<keyword evidence="2 3" id="KW-0802">TPR repeat</keyword>
<sequence length="403" mass="47434">MKFVFGFKCFLKLFIIIITLIDFSLVGQIPTEDSTDYFAKGLKAHEAGDYEKALKLYNKQLNTFPDDYRAYNDRGNLFVDQGEVEKGIQDYEKALYIDSSARLVRYNIGNLKFDEGLFGASIDYFKEEINVNPEYSSTYNNMGYAYFMLEEFDLAINSFEKAIQLVSSYNTAKINLEKAVEQKALNEKWKDKLAVYKNIVYDSSFNKLKELGFPSAYNRKFLFSSHFIYDNWDAYSGTALKFYESNNKLTHVINLKKGVENGYSLSFNYFKELEEISYTCQDENYRIEISYHLNNQYKLIPYWVRIKKNTTDSYYSISIRYKKRNLKVTENYNFSRLSLFSKRMKETNELSEFLKSKDYLSLEIIEQCATMGVFSRIGLNQEEIIEQAGFKTLLLRILEPFRF</sequence>
<gene>
    <name evidence="4" type="ORF">ERX46_01715</name>
</gene>
<dbReference type="PROSITE" id="PS50293">
    <property type="entry name" value="TPR_REGION"/>
    <property type="match status" value="1"/>
</dbReference>
<organism evidence="4 5">
    <name type="scientific">Brumimicrobium glaciale</name>
    <dbReference type="NCBI Taxonomy" id="200475"/>
    <lineage>
        <taxon>Bacteria</taxon>
        <taxon>Pseudomonadati</taxon>
        <taxon>Bacteroidota</taxon>
        <taxon>Flavobacteriia</taxon>
        <taxon>Flavobacteriales</taxon>
        <taxon>Crocinitomicaceae</taxon>
        <taxon>Brumimicrobium</taxon>
    </lineage>
</organism>
<dbReference type="PROSITE" id="PS50005">
    <property type="entry name" value="TPR"/>
    <property type="match status" value="3"/>
</dbReference>
<comment type="caution">
    <text evidence="4">The sequence shown here is derived from an EMBL/GenBank/DDBJ whole genome shotgun (WGS) entry which is preliminary data.</text>
</comment>
<dbReference type="PANTHER" id="PTHR44858">
    <property type="entry name" value="TETRATRICOPEPTIDE REPEAT PROTEIN 6"/>
    <property type="match status" value="1"/>
</dbReference>
<proteinExistence type="predicted"/>
<feature type="repeat" description="TPR" evidence="3">
    <location>
        <begin position="34"/>
        <end position="67"/>
    </location>
</feature>
<dbReference type="SMART" id="SM00028">
    <property type="entry name" value="TPR"/>
    <property type="match status" value="4"/>
</dbReference>
<protein>
    <submittedName>
        <fullName evidence="4">Tetratricopeptide repeat protein</fullName>
    </submittedName>
</protein>
<dbReference type="AlphaFoldDB" id="A0A4Q4KQR6"/>
<dbReference type="Gene3D" id="1.25.40.10">
    <property type="entry name" value="Tetratricopeptide repeat domain"/>
    <property type="match status" value="2"/>
</dbReference>
<dbReference type="EMBL" id="SETE01000001">
    <property type="protein sequence ID" value="RYM35737.1"/>
    <property type="molecule type" value="Genomic_DNA"/>
</dbReference>
<feature type="repeat" description="TPR" evidence="3">
    <location>
        <begin position="68"/>
        <end position="101"/>
    </location>
</feature>